<dbReference type="Proteomes" id="UP000015106">
    <property type="component" value="Chromosome 7"/>
</dbReference>
<dbReference type="EnsemblPlants" id="TuG1812G0700002950.01.T01">
    <property type="protein sequence ID" value="TuG1812G0700002950.01.T01"/>
    <property type="gene ID" value="TuG1812G0700002950.01"/>
</dbReference>
<reference evidence="1" key="2">
    <citation type="submission" date="2018-03" db="EMBL/GenBank/DDBJ databases">
        <title>The Triticum urartu genome reveals the dynamic nature of wheat genome evolution.</title>
        <authorList>
            <person name="Ling H."/>
            <person name="Ma B."/>
            <person name="Shi X."/>
            <person name="Liu H."/>
            <person name="Dong L."/>
            <person name="Sun H."/>
            <person name="Cao Y."/>
            <person name="Gao Q."/>
            <person name="Zheng S."/>
            <person name="Li Y."/>
            <person name="Yu Y."/>
            <person name="Du H."/>
            <person name="Qi M."/>
            <person name="Li Y."/>
            <person name="Yu H."/>
            <person name="Cui Y."/>
            <person name="Wang N."/>
            <person name="Chen C."/>
            <person name="Wu H."/>
            <person name="Zhao Y."/>
            <person name="Zhang J."/>
            <person name="Li Y."/>
            <person name="Zhou W."/>
            <person name="Zhang B."/>
            <person name="Hu W."/>
            <person name="Eijk M."/>
            <person name="Tang J."/>
            <person name="Witsenboer H."/>
            <person name="Zhao S."/>
            <person name="Li Z."/>
            <person name="Zhang A."/>
            <person name="Wang D."/>
            <person name="Liang C."/>
        </authorList>
    </citation>
    <scope>NUCLEOTIDE SEQUENCE [LARGE SCALE GENOMIC DNA]</scope>
    <source>
        <strain evidence="1">cv. G1812</strain>
    </source>
</reference>
<reference evidence="2" key="1">
    <citation type="journal article" date="2013" name="Nature">
        <title>Draft genome of the wheat A-genome progenitor Triticum urartu.</title>
        <authorList>
            <person name="Ling H.Q."/>
            <person name="Zhao S."/>
            <person name="Liu D."/>
            <person name="Wang J."/>
            <person name="Sun H."/>
            <person name="Zhang C."/>
            <person name="Fan H."/>
            <person name="Li D."/>
            <person name="Dong L."/>
            <person name="Tao Y."/>
            <person name="Gao C."/>
            <person name="Wu H."/>
            <person name="Li Y."/>
            <person name="Cui Y."/>
            <person name="Guo X."/>
            <person name="Zheng S."/>
            <person name="Wang B."/>
            <person name="Yu K."/>
            <person name="Liang Q."/>
            <person name="Yang W."/>
            <person name="Lou X."/>
            <person name="Chen J."/>
            <person name="Feng M."/>
            <person name="Jian J."/>
            <person name="Zhang X."/>
            <person name="Luo G."/>
            <person name="Jiang Y."/>
            <person name="Liu J."/>
            <person name="Wang Z."/>
            <person name="Sha Y."/>
            <person name="Zhang B."/>
            <person name="Wu H."/>
            <person name="Tang D."/>
            <person name="Shen Q."/>
            <person name="Xue P."/>
            <person name="Zou S."/>
            <person name="Wang X."/>
            <person name="Liu X."/>
            <person name="Wang F."/>
            <person name="Yang Y."/>
            <person name="An X."/>
            <person name="Dong Z."/>
            <person name="Zhang K."/>
            <person name="Zhang X."/>
            <person name="Luo M.C."/>
            <person name="Dvorak J."/>
            <person name="Tong Y."/>
            <person name="Wang J."/>
            <person name="Yang H."/>
            <person name="Li Z."/>
            <person name="Wang D."/>
            <person name="Zhang A."/>
            <person name="Wang J."/>
        </authorList>
    </citation>
    <scope>NUCLEOTIDE SEQUENCE</scope>
    <source>
        <strain evidence="2">cv. G1812</strain>
    </source>
</reference>
<accession>A0A8R7V719</accession>
<dbReference type="AlphaFoldDB" id="A0A8R7V719"/>
<proteinExistence type="predicted"/>
<organism evidence="1 2">
    <name type="scientific">Triticum urartu</name>
    <name type="common">Red wild einkorn</name>
    <name type="synonym">Crithodium urartu</name>
    <dbReference type="NCBI Taxonomy" id="4572"/>
    <lineage>
        <taxon>Eukaryota</taxon>
        <taxon>Viridiplantae</taxon>
        <taxon>Streptophyta</taxon>
        <taxon>Embryophyta</taxon>
        <taxon>Tracheophyta</taxon>
        <taxon>Spermatophyta</taxon>
        <taxon>Magnoliopsida</taxon>
        <taxon>Liliopsida</taxon>
        <taxon>Poales</taxon>
        <taxon>Poaceae</taxon>
        <taxon>BOP clade</taxon>
        <taxon>Pooideae</taxon>
        <taxon>Triticodae</taxon>
        <taxon>Triticeae</taxon>
        <taxon>Triticinae</taxon>
        <taxon>Triticum</taxon>
    </lineage>
</organism>
<evidence type="ECO:0000313" key="2">
    <source>
        <dbReference type="Proteomes" id="UP000015106"/>
    </source>
</evidence>
<reference evidence="1" key="3">
    <citation type="submission" date="2022-06" db="UniProtKB">
        <authorList>
            <consortium name="EnsemblPlants"/>
        </authorList>
    </citation>
    <scope>IDENTIFICATION</scope>
</reference>
<keyword evidence="2" id="KW-1185">Reference proteome</keyword>
<name>A0A8R7V719_TRIUA</name>
<protein>
    <submittedName>
        <fullName evidence="1">Uncharacterized protein</fullName>
    </submittedName>
</protein>
<sequence>MPALYAASSTPSSSTYGWYYHRGRGCLACCPASAPLRASPAVQPRASTASYKHGYVDRGVQLGAAALPPHPCHFVHIVSAFDRPPAVRPLPLAAQRPPRAGDTLHAAVLFGLMLN</sequence>
<evidence type="ECO:0000313" key="1">
    <source>
        <dbReference type="EnsemblPlants" id="TuG1812G0700002950.01.T01"/>
    </source>
</evidence>
<dbReference type="Gramene" id="TuG1812G0700002950.01.T01">
    <property type="protein sequence ID" value="TuG1812G0700002950.01.T01"/>
    <property type="gene ID" value="TuG1812G0700002950.01"/>
</dbReference>